<evidence type="ECO:0000313" key="1">
    <source>
        <dbReference type="EMBL" id="KAF5778279.1"/>
    </source>
</evidence>
<reference evidence="1 3" key="1">
    <citation type="journal article" date="2017" name="Nature">
        <title>The sunflower genome provides insights into oil metabolism, flowering and Asterid evolution.</title>
        <authorList>
            <person name="Badouin H."/>
            <person name="Gouzy J."/>
            <person name="Grassa C.J."/>
            <person name="Murat F."/>
            <person name="Staton S.E."/>
            <person name="Cottret L."/>
            <person name="Lelandais-Briere C."/>
            <person name="Owens G.L."/>
            <person name="Carrere S."/>
            <person name="Mayjonade B."/>
            <person name="Legrand L."/>
            <person name="Gill N."/>
            <person name="Kane N.C."/>
            <person name="Bowers J.E."/>
            <person name="Hubner S."/>
            <person name="Bellec A."/>
            <person name="Berard A."/>
            <person name="Berges H."/>
            <person name="Blanchet N."/>
            <person name="Boniface M.C."/>
            <person name="Brunel D."/>
            <person name="Catrice O."/>
            <person name="Chaidir N."/>
            <person name="Claudel C."/>
            <person name="Donnadieu C."/>
            <person name="Faraut T."/>
            <person name="Fievet G."/>
            <person name="Helmstetter N."/>
            <person name="King M."/>
            <person name="Knapp S.J."/>
            <person name="Lai Z."/>
            <person name="Le Paslier M.C."/>
            <person name="Lippi Y."/>
            <person name="Lorenzon L."/>
            <person name="Mandel J.R."/>
            <person name="Marage G."/>
            <person name="Marchand G."/>
            <person name="Marquand E."/>
            <person name="Bret-Mestries E."/>
            <person name="Morien E."/>
            <person name="Nambeesan S."/>
            <person name="Nguyen T."/>
            <person name="Pegot-Espagnet P."/>
            <person name="Pouilly N."/>
            <person name="Raftis F."/>
            <person name="Sallet E."/>
            <person name="Schiex T."/>
            <person name="Thomas J."/>
            <person name="Vandecasteele C."/>
            <person name="Vares D."/>
            <person name="Vear F."/>
            <person name="Vautrin S."/>
            <person name="Crespi M."/>
            <person name="Mangin B."/>
            <person name="Burke J.M."/>
            <person name="Salse J."/>
            <person name="Munos S."/>
            <person name="Vincourt P."/>
            <person name="Rieseberg L.H."/>
            <person name="Langlade N.B."/>
        </authorList>
    </citation>
    <scope>NUCLEOTIDE SEQUENCE [LARGE SCALE GENOMIC DNA]</scope>
    <source>
        <strain evidence="3">cv. SF193</strain>
        <tissue evidence="1">Leaves</tissue>
    </source>
</reference>
<accession>A0A251T4F3</accession>
<proteinExistence type="predicted"/>
<dbReference type="Proteomes" id="UP000215914">
    <property type="component" value="Chromosome 12"/>
</dbReference>
<organism evidence="2 3">
    <name type="scientific">Helianthus annuus</name>
    <name type="common">Common sunflower</name>
    <dbReference type="NCBI Taxonomy" id="4232"/>
    <lineage>
        <taxon>Eukaryota</taxon>
        <taxon>Viridiplantae</taxon>
        <taxon>Streptophyta</taxon>
        <taxon>Embryophyta</taxon>
        <taxon>Tracheophyta</taxon>
        <taxon>Spermatophyta</taxon>
        <taxon>Magnoliopsida</taxon>
        <taxon>eudicotyledons</taxon>
        <taxon>Gunneridae</taxon>
        <taxon>Pentapetalae</taxon>
        <taxon>asterids</taxon>
        <taxon>campanulids</taxon>
        <taxon>Asterales</taxon>
        <taxon>Asteraceae</taxon>
        <taxon>Asteroideae</taxon>
        <taxon>Heliantheae alliance</taxon>
        <taxon>Heliantheae</taxon>
        <taxon>Helianthus</taxon>
    </lineage>
</organism>
<dbReference type="EMBL" id="MNCJ02000327">
    <property type="protein sequence ID" value="KAF5778279.1"/>
    <property type="molecule type" value="Genomic_DNA"/>
</dbReference>
<dbReference type="EMBL" id="CM007901">
    <property type="protein sequence ID" value="OTG05376.1"/>
    <property type="molecule type" value="Genomic_DNA"/>
</dbReference>
<evidence type="ECO:0000313" key="3">
    <source>
        <dbReference type="Proteomes" id="UP000215914"/>
    </source>
</evidence>
<dbReference type="AlphaFoldDB" id="A0A251T4F3"/>
<evidence type="ECO:0000313" key="2">
    <source>
        <dbReference type="EMBL" id="OTG05376.1"/>
    </source>
</evidence>
<reference evidence="2" key="2">
    <citation type="submission" date="2017-02" db="EMBL/GenBank/DDBJ databases">
        <title>Sunflower complete genome.</title>
        <authorList>
            <person name="Langlade N."/>
            <person name="Munos S."/>
        </authorList>
    </citation>
    <scope>NUCLEOTIDE SEQUENCE [LARGE SCALE GENOMIC DNA]</scope>
    <source>
        <tissue evidence="2">Leaves</tissue>
    </source>
</reference>
<reference evidence="1" key="3">
    <citation type="submission" date="2020-06" db="EMBL/GenBank/DDBJ databases">
        <title>Helianthus annuus Genome sequencing and assembly Release 2.</title>
        <authorList>
            <person name="Gouzy J."/>
            <person name="Langlade N."/>
            <person name="Munos S."/>
        </authorList>
    </citation>
    <scope>NUCLEOTIDE SEQUENCE</scope>
    <source>
        <tissue evidence="1">Leaves</tissue>
    </source>
</reference>
<sequence length="59" mass="6477">MLLYIRARKSPAGACSFTYEHSSCTQAFLHTNTSISIRVCSTYDHLSLHASLAATRVST</sequence>
<dbReference type="InParanoid" id="A0A251T4F3"/>
<keyword evidence="3" id="KW-1185">Reference proteome</keyword>
<protein>
    <submittedName>
        <fullName evidence="2">Uncharacterized protein</fullName>
    </submittedName>
</protein>
<gene>
    <name evidence="2" type="ORF">HannXRQ_Chr12g0372861</name>
    <name evidence="1" type="ORF">HanXRQr2_Chr12g0545641</name>
</gene>
<name>A0A251T4F3_HELAN</name>
<dbReference type="Gramene" id="mRNA:HanXRQr2_Chr12g0545641">
    <property type="protein sequence ID" value="mRNA:HanXRQr2_Chr12g0545641"/>
    <property type="gene ID" value="HanXRQr2_Chr12g0545641"/>
</dbReference>